<dbReference type="Proteomes" id="UP000664034">
    <property type="component" value="Unassembled WGS sequence"/>
</dbReference>
<organism evidence="1 2">
    <name type="scientific">Fibrella rubiginis</name>
    <dbReference type="NCBI Taxonomy" id="2817060"/>
    <lineage>
        <taxon>Bacteria</taxon>
        <taxon>Pseudomonadati</taxon>
        <taxon>Bacteroidota</taxon>
        <taxon>Cytophagia</taxon>
        <taxon>Cytophagales</taxon>
        <taxon>Spirosomataceae</taxon>
        <taxon>Fibrella</taxon>
    </lineage>
</organism>
<protein>
    <submittedName>
        <fullName evidence="1">Uncharacterized protein</fullName>
    </submittedName>
</protein>
<dbReference type="EMBL" id="JAFMYV010000007">
    <property type="protein sequence ID" value="MBO0937727.1"/>
    <property type="molecule type" value="Genomic_DNA"/>
</dbReference>
<comment type="caution">
    <text evidence="1">The sequence shown here is derived from an EMBL/GenBank/DDBJ whole genome shotgun (WGS) entry which is preliminary data.</text>
</comment>
<keyword evidence="2" id="KW-1185">Reference proteome</keyword>
<gene>
    <name evidence="1" type="ORF">J2I47_14305</name>
</gene>
<sequence length="119" mass="13053">MNTPQSTTTLIDTTTQALKNGEHTSESGQALVDDWLNELSHYDGLEAVRAALSNLQKVLLNVDNQTGPDPVQVRVLLMELAEYTSYFARQETTPNPEQLQQLADTLQGLLASTDEVGHS</sequence>
<reference evidence="1" key="1">
    <citation type="submission" date="2021-03" db="EMBL/GenBank/DDBJ databases">
        <title>Fibrella sp. HMF5335 genome sequencing and assembly.</title>
        <authorList>
            <person name="Kang H."/>
            <person name="Kim H."/>
            <person name="Bae S."/>
            <person name="Joh K."/>
        </authorList>
    </citation>
    <scope>NUCLEOTIDE SEQUENCE</scope>
    <source>
        <strain evidence="1">HMF5335</strain>
    </source>
</reference>
<dbReference type="RefSeq" id="WP_207365276.1">
    <property type="nucleotide sequence ID" value="NZ_JAFMYV010000007.1"/>
</dbReference>
<dbReference type="AlphaFoldDB" id="A0A939GJR2"/>
<evidence type="ECO:0000313" key="2">
    <source>
        <dbReference type="Proteomes" id="UP000664034"/>
    </source>
</evidence>
<accession>A0A939GJR2</accession>
<name>A0A939GJR2_9BACT</name>
<proteinExistence type="predicted"/>
<evidence type="ECO:0000313" key="1">
    <source>
        <dbReference type="EMBL" id="MBO0937727.1"/>
    </source>
</evidence>